<dbReference type="OrthoDB" id="142078at2"/>
<dbReference type="GO" id="GO:0005886">
    <property type="term" value="C:plasma membrane"/>
    <property type="evidence" value="ECO:0007669"/>
    <property type="project" value="TreeGrafter"/>
</dbReference>
<dbReference type="SMART" id="SM00046">
    <property type="entry name" value="DAGKc"/>
    <property type="match status" value="1"/>
</dbReference>
<keyword evidence="3" id="KW-0444">Lipid biosynthesis</keyword>
<evidence type="ECO:0000313" key="14">
    <source>
        <dbReference type="EMBL" id="REH94629.1"/>
    </source>
</evidence>
<evidence type="ECO:0000256" key="4">
    <source>
        <dbReference type="ARBA" id="ARBA00022679"/>
    </source>
</evidence>
<keyword evidence="5" id="KW-0479">Metal-binding</keyword>
<keyword evidence="8" id="KW-0067">ATP-binding</keyword>
<evidence type="ECO:0000256" key="11">
    <source>
        <dbReference type="ARBA" id="ARBA00023209"/>
    </source>
</evidence>
<evidence type="ECO:0000256" key="1">
    <source>
        <dbReference type="ARBA" id="ARBA00001946"/>
    </source>
</evidence>
<dbReference type="Pfam" id="PF00781">
    <property type="entry name" value="DAGK_cat"/>
    <property type="match status" value="1"/>
</dbReference>
<proteinExistence type="inferred from homology"/>
<dbReference type="InterPro" id="IPR050187">
    <property type="entry name" value="Lipid_Phosphate_FormReg"/>
</dbReference>
<evidence type="ECO:0000256" key="10">
    <source>
        <dbReference type="ARBA" id="ARBA00023098"/>
    </source>
</evidence>
<dbReference type="AlphaFoldDB" id="A0A3E0IPB2"/>
<feature type="domain" description="DAGKc" evidence="13">
    <location>
        <begin position="3"/>
        <end position="139"/>
    </location>
</feature>
<dbReference type="PANTHER" id="PTHR12358:SF106">
    <property type="entry name" value="LIPID KINASE YEGS"/>
    <property type="match status" value="1"/>
</dbReference>
<keyword evidence="12" id="KW-1208">Phospholipid metabolism</keyword>
<dbReference type="InterPro" id="IPR001206">
    <property type="entry name" value="Diacylglycerol_kinase_cat_dom"/>
</dbReference>
<evidence type="ECO:0000256" key="7">
    <source>
        <dbReference type="ARBA" id="ARBA00022777"/>
    </source>
</evidence>
<evidence type="ECO:0000256" key="5">
    <source>
        <dbReference type="ARBA" id="ARBA00022723"/>
    </source>
</evidence>
<dbReference type="GO" id="GO:0005524">
    <property type="term" value="F:ATP binding"/>
    <property type="evidence" value="ECO:0007669"/>
    <property type="project" value="UniProtKB-KW"/>
</dbReference>
<dbReference type="PROSITE" id="PS50146">
    <property type="entry name" value="DAGK"/>
    <property type="match status" value="1"/>
</dbReference>
<organism evidence="14 15">
    <name type="scientific">Staphylococcus felis</name>
    <dbReference type="NCBI Taxonomy" id="46127"/>
    <lineage>
        <taxon>Bacteria</taxon>
        <taxon>Bacillati</taxon>
        <taxon>Bacillota</taxon>
        <taxon>Bacilli</taxon>
        <taxon>Bacillales</taxon>
        <taxon>Staphylococcaceae</taxon>
        <taxon>Staphylococcus</taxon>
    </lineage>
</organism>
<dbReference type="EMBL" id="QKXQ01000343">
    <property type="protein sequence ID" value="REH94629.1"/>
    <property type="molecule type" value="Genomic_DNA"/>
</dbReference>
<dbReference type="Proteomes" id="UP000256562">
    <property type="component" value="Unassembled WGS sequence"/>
</dbReference>
<dbReference type="GO" id="GO:0004143">
    <property type="term" value="F:ATP-dependent diacylglycerol kinase activity"/>
    <property type="evidence" value="ECO:0007669"/>
    <property type="project" value="TreeGrafter"/>
</dbReference>
<keyword evidence="11" id="KW-0594">Phospholipid biosynthesis</keyword>
<gene>
    <name evidence="14" type="ORF">DOS83_07355</name>
</gene>
<evidence type="ECO:0000313" key="15">
    <source>
        <dbReference type="Proteomes" id="UP000256562"/>
    </source>
</evidence>
<protein>
    <submittedName>
        <fullName evidence="14">Lipid kinase</fullName>
    </submittedName>
</protein>
<evidence type="ECO:0000256" key="12">
    <source>
        <dbReference type="ARBA" id="ARBA00023264"/>
    </source>
</evidence>
<evidence type="ECO:0000256" key="3">
    <source>
        <dbReference type="ARBA" id="ARBA00022516"/>
    </source>
</evidence>
<reference evidence="14 15" key="1">
    <citation type="journal article" date="2018" name="Vet. Microbiol.">
        <title>Characterisation of Staphylococcus felis isolated from cats using whole genome sequencing.</title>
        <authorList>
            <person name="Worthing K."/>
            <person name="Pang S."/>
            <person name="Trott D.J."/>
            <person name="Abraham S."/>
            <person name="Coombs G.W."/>
            <person name="Jordan D."/>
            <person name="McIntyre L."/>
            <person name="Davies M.R."/>
            <person name="Norris J."/>
        </authorList>
    </citation>
    <scope>NUCLEOTIDE SEQUENCE [LARGE SCALE GENOMIC DNA]</scope>
    <source>
        <strain evidence="14 15">F9</strain>
    </source>
</reference>
<keyword evidence="6" id="KW-0547">Nucleotide-binding</keyword>
<comment type="similarity">
    <text evidence="2">Belongs to the diacylglycerol/lipid kinase family.</text>
</comment>
<evidence type="ECO:0000256" key="6">
    <source>
        <dbReference type="ARBA" id="ARBA00022741"/>
    </source>
</evidence>
<accession>A0A3E0IPB2</accession>
<dbReference type="PANTHER" id="PTHR12358">
    <property type="entry name" value="SPHINGOSINE KINASE"/>
    <property type="match status" value="1"/>
</dbReference>
<dbReference type="Gene3D" id="2.60.200.40">
    <property type="match status" value="1"/>
</dbReference>
<comment type="cofactor">
    <cofactor evidence="1">
        <name>Mg(2+)</name>
        <dbReference type="ChEBI" id="CHEBI:18420"/>
    </cofactor>
</comment>
<dbReference type="SUPFAM" id="SSF111331">
    <property type="entry name" value="NAD kinase/diacylglycerol kinase-like"/>
    <property type="match status" value="1"/>
</dbReference>
<dbReference type="InterPro" id="IPR005218">
    <property type="entry name" value="Diacylglycerol/lipid_kinase"/>
</dbReference>
<dbReference type="InterPro" id="IPR017438">
    <property type="entry name" value="ATP-NAD_kinase_N"/>
</dbReference>
<keyword evidence="4" id="KW-0808">Transferase</keyword>
<comment type="caution">
    <text evidence="14">The sequence shown here is derived from an EMBL/GenBank/DDBJ whole genome shotgun (WGS) entry which is preliminary data.</text>
</comment>
<dbReference type="GO" id="GO:0046872">
    <property type="term" value="F:metal ion binding"/>
    <property type="evidence" value="ECO:0007669"/>
    <property type="project" value="UniProtKB-KW"/>
</dbReference>
<keyword evidence="9" id="KW-0460">Magnesium</keyword>
<sequence length="306" mass="33925">MTHRFKHGLLFYHQYSGLNKIHQGLGEVTTALTQLCQRFSIQLSENEGDIETYCSEIKAHHNAEGIDVLLILGGDGTVNELVNGVLQHQLDIPIAVIPGGTFNDFAKTLNLSPKAGQASKDLLNATPEYYDVIKIGNRYALNFAGLGLMVQNAENVEGRSKDLFGKLSYITSTLKTLADPIEFKYELNIDGKTYTGTTSMILFANGRFIGGGKIPMTEMSPSDGKLNTFIFNTRSMSILKDLFSLRDSMTWNEIPENIQHIPSHHIQLKTTPQMRVDIDGEIDIQTPITMKVIPNAIRILTALPQS</sequence>
<dbReference type="Pfam" id="PF19279">
    <property type="entry name" value="YegS_C"/>
    <property type="match status" value="1"/>
</dbReference>
<evidence type="ECO:0000256" key="2">
    <source>
        <dbReference type="ARBA" id="ARBA00005983"/>
    </source>
</evidence>
<dbReference type="Gene3D" id="3.40.50.10330">
    <property type="entry name" value="Probable inorganic polyphosphate/atp-NAD kinase, domain 1"/>
    <property type="match status" value="1"/>
</dbReference>
<dbReference type="InterPro" id="IPR016064">
    <property type="entry name" value="NAD/diacylglycerol_kinase_sf"/>
</dbReference>
<keyword evidence="10" id="KW-0443">Lipid metabolism</keyword>
<dbReference type="RefSeq" id="WP_116094491.1">
    <property type="nucleotide sequence ID" value="NZ_QKXQ01000343.1"/>
</dbReference>
<evidence type="ECO:0000256" key="8">
    <source>
        <dbReference type="ARBA" id="ARBA00022840"/>
    </source>
</evidence>
<dbReference type="GO" id="GO:0008654">
    <property type="term" value="P:phospholipid biosynthetic process"/>
    <property type="evidence" value="ECO:0007669"/>
    <property type="project" value="UniProtKB-KW"/>
</dbReference>
<dbReference type="InterPro" id="IPR045540">
    <property type="entry name" value="YegS/DAGK_C"/>
</dbReference>
<evidence type="ECO:0000259" key="13">
    <source>
        <dbReference type="PROSITE" id="PS50146"/>
    </source>
</evidence>
<name>A0A3E0IPB2_9STAP</name>
<dbReference type="NCBIfam" id="TIGR00147">
    <property type="entry name" value="YegS/Rv2252/BmrU family lipid kinase"/>
    <property type="match status" value="1"/>
</dbReference>
<keyword evidence="7 14" id="KW-0418">Kinase</keyword>
<evidence type="ECO:0000256" key="9">
    <source>
        <dbReference type="ARBA" id="ARBA00022842"/>
    </source>
</evidence>